<keyword evidence="2" id="KW-1185">Reference proteome</keyword>
<dbReference type="EMBL" id="FIZX01000001">
    <property type="protein sequence ID" value="CZF80388.1"/>
    <property type="molecule type" value="Genomic_DNA"/>
</dbReference>
<dbReference type="Proteomes" id="UP000071641">
    <property type="component" value="Unassembled WGS sequence"/>
</dbReference>
<dbReference type="Gene3D" id="1.10.10.10">
    <property type="entry name" value="Winged helix-like DNA-binding domain superfamily/Winged helix DNA-binding domain"/>
    <property type="match status" value="1"/>
</dbReference>
<dbReference type="STRING" id="1796497.GCE9029_02040"/>
<sequence>MELNPVFARRLYLAFLVEEMERPNVPRLIEATGWPRRTIQDVIKSLAGLGIELSFIQDGRRHNDGYYRLTDWGPFKREWVEERKQDIMGTLTV</sequence>
<evidence type="ECO:0000313" key="2">
    <source>
        <dbReference type="Proteomes" id="UP000071641"/>
    </source>
</evidence>
<dbReference type="PIRSF" id="PIRSF037266">
    <property type="entry name" value="UCP037266"/>
    <property type="match status" value="1"/>
</dbReference>
<reference evidence="2" key="1">
    <citation type="submission" date="2016-02" db="EMBL/GenBank/DDBJ databases">
        <authorList>
            <person name="Rodrigo-Torres Lidia"/>
            <person name="Arahal R.David."/>
        </authorList>
    </citation>
    <scope>NUCLEOTIDE SEQUENCE [LARGE SCALE GENOMIC DNA]</scope>
    <source>
        <strain evidence="2">CECT 9029</strain>
    </source>
</reference>
<dbReference type="InterPro" id="IPR017162">
    <property type="entry name" value="UCP037266"/>
</dbReference>
<protein>
    <recommendedName>
        <fullName evidence="3">Helix-turn-helix domain protein</fullName>
    </recommendedName>
</protein>
<name>A0A128F0Q5_9GAMM</name>
<accession>A0A128F0Q5</accession>
<dbReference type="InterPro" id="IPR036388">
    <property type="entry name" value="WH-like_DNA-bd_sf"/>
</dbReference>
<organism evidence="1 2">
    <name type="scientific">Grimontia celer</name>
    <dbReference type="NCBI Taxonomy" id="1796497"/>
    <lineage>
        <taxon>Bacteria</taxon>
        <taxon>Pseudomonadati</taxon>
        <taxon>Pseudomonadota</taxon>
        <taxon>Gammaproteobacteria</taxon>
        <taxon>Vibrionales</taxon>
        <taxon>Vibrionaceae</taxon>
        <taxon>Grimontia</taxon>
    </lineage>
</organism>
<dbReference type="RefSeq" id="WP_062663045.1">
    <property type="nucleotide sequence ID" value="NZ_FIZX01000001.1"/>
</dbReference>
<evidence type="ECO:0000313" key="1">
    <source>
        <dbReference type="EMBL" id="CZF80388.1"/>
    </source>
</evidence>
<evidence type="ECO:0008006" key="3">
    <source>
        <dbReference type="Google" id="ProtNLM"/>
    </source>
</evidence>
<dbReference type="AlphaFoldDB" id="A0A128F0Q5"/>
<gene>
    <name evidence="1" type="ORF">GCE9029_02040</name>
</gene>
<dbReference type="OrthoDB" id="5881437at2"/>
<proteinExistence type="predicted"/>
<dbReference type="Pfam" id="PF09904">
    <property type="entry name" value="HTH_43"/>
    <property type="match status" value="1"/>
</dbReference>